<dbReference type="EMBL" id="CACRYJ010000007">
    <property type="protein sequence ID" value="VZO35328.1"/>
    <property type="molecule type" value="Genomic_DNA"/>
</dbReference>
<protein>
    <recommendedName>
        <fullName evidence="5">Lipoprotein</fullName>
    </recommendedName>
</protein>
<reference evidence="3 4" key="1">
    <citation type="submission" date="2019-11" db="EMBL/GenBank/DDBJ databases">
        <authorList>
            <person name="Criscuolo A."/>
        </authorList>
    </citation>
    <scope>NUCLEOTIDE SEQUENCE [LARGE SCALE GENOMIC DNA]</scope>
    <source>
        <strain evidence="3">CIP111667</strain>
    </source>
</reference>
<proteinExistence type="predicted"/>
<sequence length="245" mass="25490">MNRARVSVATVCLLMLALAGCAQPEPELTSTRSNAAGADPATTQSPAAEATEPTEPTEPTDDATLEPSAGTPDQCAQPGAGAIAALAGVELEPRHHDVNGIPACVWGDLNRTGVQVILVAAELWATQMPAAFEDLLARPEVVEMASEETLANVEEIIADIEAGEEIDPTRACEIFSLMLVAAGQPEDTNYTVRIIPSAADPQGLTAQGCVEGVYASVLLVKPDLTASAEEIEQVGDALMALLDNY</sequence>
<organism evidence="3 4">
    <name type="scientific">Occultella aeris</name>
    <dbReference type="NCBI Taxonomy" id="2761496"/>
    <lineage>
        <taxon>Bacteria</taxon>
        <taxon>Bacillati</taxon>
        <taxon>Actinomycetota</taxon>
        <taxon>Actinomycetes</taxon>
        <taxon>Micrococcales</taxon>
        <taxon>Ruaniaceae</taxon>
        <taxon>Occultella</taxon>
    </lineage>
</organism>
<evidence type="ECO:0000313" key="4">
    <source>
        <dbReference type="Proteomes" id="UP000419743"/>
    </source>
</evidence>
<dbReference type="PROSITE" id="PS51257">
    <property type="entry name" value="PROKAR_LIPOPROTEIN"/>
    <property type="match status" value="1"/>
</dbReference>
<evidence type="ECO:0008006" key="5">
    <source>
        <dbReference type="Google" id="ProtNLM"/>
    </source>
</evidence>
<dbReference type="AlphaFoldDB" id="A0A7M4DEI5"/>
<dbReference type="Proteomes" id="UP000419743">
    <property type="component" value="Unassembled WGS sequence"/>
</dbReference>
<evidence type="ECO:0000256" key="2">
    <source>
        <dbReference type="SAM" id="SignalP"/>
    </source>
</evidence>
<feature type="compositionally biased region" description="Low complexity" evidence="1">
    <location>
        <begin position="40"/>
        <end position="54"/>
    </location>
</feature>
<evidence type="ECO:0000313" key="3">
    <source>
        <dbReference type="EMBL" id="VZO35328.1"/>
    </source>
</evidence>
<keyword evidence="2" id="KW-0732">Signal</keyword>
<name>A0A7M4DEI5_9MICO</name>
<accession>A0A7M4DEI5</accession>
<evidence type="ECO:0000256" key="1">
    <source>
        <dbReference type="SAM" id="MobiDB-lite"/>
    </source>
</evidence>
<keyword evidence="4" id="KW-1185">Reference proteome</keyword>
<gene>
    <name evidence="3" type="ORF">HALOF300_00525</name>
</gene>
<feature type="chain" id="PRO_5029850406" description="Lipoprotein" evidence="2">
    <location>
        <begin position="23"/>
        <end position="245"/>
    </location>
</feature>
<feature type="region of interest" description="Disordered" evidence="1">
    <location>
        <begin position="27"/>
        <end position="77"/>
    </location>
</feature>
<comment type="caution">
    <text evidence="3">The sequence shown here is derived from an EMBL/GenBank/DDBJ whole genome shotgun (WGS) entry which is preliminary data.</text>
</comment>
<feature type="signal peptide" evidence="2">
    <location>
        <begin position="1"/>
        <end position="22"/>
    </location>
</feature>